<evidence type="ECO:0000256" key="4">
    <source>
        <dbReference type="ARBA" id="ARBA00023163"/>
    </source>
</evidence>
<keyword evidence="5" id="KW-0539">Nucleus</keyword>
<evidence type="ECO:0000256" key="2">
    <source>
        <dbReference type="ARBA" id="ARBA00022491"/>
    </source>
</evidence>
<keyword evidence="12" id="KW-0238">DNA-binding</keyword>
<sequence>MKAVGSVPSLKKGPGCGEMALRCLSEHSLSIARCKMEEETMNLQYDMKDCYSKLKELVPTIPQNKKVSKVEILQHVIDYILDLQLALETHPALMRPQPASCPSAPRTPLTALNTEQVGCARRTARTSTDQNERAREREKEKERERER</sequence>
<evidence type="ECO:0000256" key="3">
    <source>
        <dbReference type="ARBA" id="ARBA00023015"/>
    </source>
</evidence>
<protein>
    <recommendedName>
        <fullName evidence="7">DNA-binding protein inhibitor ID-4</fullName>
    </recommendedName>
    <alternativeName>
        <fullName evidence="9">Inhibitor of DNA binding 4</fullName>
    </alternativeName>
    <alternativeName>
        <fullName evidence="8">Inhibitor of differentiation 4</fullName>
    </alternativeName>
</protein>
<dbReference type="InterPro" id="IPR026052">
    <property type="entry name" value="DNA-bd_prot-inh"/>
</dbReference>
<dbReference type="GO" id="GO:0030154">
    <property type="term" value="P:cell differentiation"/>
    <property type="evidence" value="ECO:0007669"/>
    <property type="project" value="TreeGrafter"/>
</dbReference>
<organism evidence="12">
    <name type="scientific">Callorhinchus milii</name>
    <name type="common">Ghost shark</name>
    <dbReference type="NCBI Taxonomy" id="7868"/>
    <lineage>
        <taxon>Eukaryota</taxon>
        <taxon>Metazoa</taxon>
        <taxon>Chordata</taxon>
        <taxon>Craniata</taxon>
        <taxon>Vertebrata</taxon>
        <taxon>Chondrichthyes</taxon>
        <taxon>Holocephali</taxon>
        <taxon>Chimaeriformes</taxon>
        <taxon>Callorhinchidae</taxon>
        <taxon>Callorhinchus</taxon>
    </lineage>
</organism>
<dbReference type="GO" id="GO:0005737">
    <property type="term" value="C:cytoplasm"/>
    <property type="evidence" value="ECO:0007669"/>
    <property type="project" value="InterPro"/>
</dbReference>
<evidence type="ECO:0000256" key="9">
    <source>
        <dbReference type="ARBA" id="ARBA00043118"/>
    </source>
</evidence>
<feature type="non-terminal residue" evidence="12">
    <location>
        <position position="147"/>
    </location>
</feature>
<name>V9LD62_CALMI</name>
<dbReference type="Pfam" id="PF00010">
    <property type="entry name" value="HLH"/>
    <property type="match status" value="1"/>
</dbReference>
<evidence type="ECO:0000256" key="8">
    <source>
        <dbReference type="ARBA" id="ARBA00042952"/>
    </source>
</evidence>
<dbReference type="PANTHER" id="PTHR11723:SF6">
    <property type="entry name" value="DNA-BINDING PROTEIN INHIBITOR ID-4"/>
    <property type="match status" value="1"/>
</dbReference>
<comment type="subcellular location">
    <subcellularLocation>
        <location evidence="1">Nucleus</location>
    </subcellularLocation>
</comment>
<evidence type="ECO:0000256" key="5">
    <source>
        <dbReference type="ARBA" id="ARBA00023242"/>
    </source>
</evidence>
<proteinExistence type="evidence at transcript level"/>
<dbReference type="InterPro" id="IPR011598">
    <property type="entry name" value="bHLH_dom"/>
</dbReference>
<dbReference type="PANTHER" id="PTHR11723">
    <property type="entry name" value="DNA-BINDING PROTEIN INHIBITOR"/>
    <property type="match status" value="1"/>
</dbReference>
<reference evidence="12" key="1">
    <citation type="journal article" date="2014" name="Nature">
        <title>Elephant shark genome provides unique insights into gnathostome evolution.</title>
        <authorList>
            <consortium name="International Elephant Shark Genome Sequencing Consortium"/>
            <person name="Venkatesh B."/>
            <person name="Lee A.P."/>
            <person name="Ravi V."/>
            <person name="Maurya A.K."/>
            <person name="Lian M.M."/>
            <person name="Swann J.B."/>
            <person name="Ohta Y."/>
            <person name="Flajnik M.F."/>
            <person name="Sutoh Y."/>
            <person name="Kasahara M."/>
            <person name="Hoon S."/>
            <person name="Gangu V."/>
            <person name="Roy S.W."/>
            <person name="Irimia M."/>
            <person name="Korzh V."/>
            <person name="Kondrychyn I."/>
            <person name="Lim Z.W."/>
            <person name="Tay B.H."/>
            <person name="Tohari S."/>
            <person name="Kong K.W."/>
            <person name="Ho S."/>
            <person name="Lorente-Galdos B."/>
            <person name="Quilez J."/>
            <person name="Marques-Bonet T."/>
            <person name="Raney B.J."/>
            <person name="Ingham P.W."/>
            <person name="Tay A."/>
            <person name="Hillier L.W."/>
            <person name="Minx P."/>
            <person name="Boehm T."/>
            <person name="Wilson R.K."/>
            <person name="Brenner S."/>
            <person name="Warren W.C."/>
        </authorList>
    </citation>
    <scope>NUCLEOTIDE SEQUENCE</scope>
    <source>
        <tissue evidence="12">Muscle</tissue>
    </source>
</reference>
<feature type="domain" description="BHLH" evidence="11">
    <location>
        <begin position="31"/>
        <end position="83"/>
    </location>
</feature>
<evidence type="ECO:0000256" key="1">
    <source>
        <dbReference type="ARBA" id="ARBA00004123"/>
    </source>
</evidence>
<accession>V9LD62</accession>
<evidence type="ECO:0000259" key="11">
    <source>
        <dbReference type="PROSITE" id="PS50888"/>
    </source>
</evidence>
<dbReference type="InterPro" id="IPR036638">
    <property type="entry name" value="HLH_DNA-bd_sf"/>
</dbReference>
<keyword evidence="4" id="KW-0804">Transcription</keyword>
<dbReference type="Gene3D" id="4.10.280.10">
    <property type="entry name" value="Helix-loop-helix DNA-binding domain"/>
    <property type="match status" value="1"/>
</dbReference>
<dbReference type="GO" id="GO:0003677">
    <property type="term" value="F:DNA binding"/>
    <property type="evidence" value="ECO:0007669"/>
    <property type="project" value="UniProtKB-KW"/>
</dbReference>
<dbReference type="GO" id="GO:0046983">
    <property type="term" value="F:protein dimerization activity"/>
    <property type="evidence" value="ECO:0007669"/>
    <property type="project" value="InterPro"/>
</dbReference>
<evidence type="ECO:0000256" key="10">
    <source>
        <dbReference type="SAM" id="MobiDB-lite"/>
    </source>
</evidence>
<dbReference type="FunFam" id="4.10.280.10:FF:000048">
    <property type="entry name" value="DNA-binding protein inhibitor ID-4"/>
    <property type="match status" value="1"/>
</dbReference>
<evidence type="ECO:0000313" key="12">
    <source>
        <dbReference type="EMBL" id="AFP10471.1"/>
    </source>
</evidence>
<dbReference type="SMART" id="SM00353">
    <property type="entry name" value="HLH"/>
    <property type="match status" value="1"/>
</dbReference>
<dbReference type="GO" id="GO:0032922">
    <property type="term" value="P:circadian regulation of gene expression"/>
    <property type="evidence" value="ECO:0007669"/>
    <property type="project" value="TreeGrafter"/>
</dbReference>
<evidence type="ECO:0000256" key="7">
    <source>
        <dbReference type="ARBA" id="ARBA00040558"/>
    </source>
</evidence>
<comment type="subunit">
    <text evidence="6">Heterodimer with other HLH proteins.</text>
</comment>
<dbReference type="PROSITE" id="PS50888">
    <property type="entry name" value="BHLH"/>
    <property type="match status" value="1"/>
</dbReference>
<feature type="compositionally biased region" description="Basic and acidic residues" evidence="10">
    <location>
        <begin position="130"/>
        <end position="147"/>
    </location>
</feature>
<keyword evidence="3" id="KW-0805">Transcription regulation</keyword>
<dbReference type="GO" id="GO:0005634">
    <property type="term" value="C:nucleus"/>
    <property type="evidence" value="ECO:0007669"/>
    <property type="project" value="UniProtKB-SubCell"/>
</dbReference>
<feature type="region of interest" description="Disordered" evidence="10">
    <location>
        <begin position="95"/>
        <end position="147"/>
    </location>
</feature>
<dbReference type="AlphaFoldDB" id="V9LD62"/>
<dbReference type="GO" id="GO:0000122">
    <property type="term" value="P:negative regulation of transcription by RNA polymerase II"/>
    <property type="evidence" value="ECO:0007669"/>
    <property type="project" value="InterPro"/>
</dbReference>
<evidence type="ECO:0000256" key="6">
    <source>
        <dbReference type="ARBA" id="ARBA00038627"/>
    </source>
</evidence>
<keyword evidence="2" id="KW-0678">Repressor</keyword>
<dbReference type="EMBL" id="JW877954">
    <property type="protein sequence ID" value="AFP10471.1"/>
    <property type="molecule type" value="mRNA"/>
</dbReference>
<dbReference type="SUPFAM" id="SSF47459">
    <property type="entry name" value="HLH, helix-loop-helix DNA-binding domain"/>
    <property type="match status" value="1"/>
</dbReference>